<keyword evidence="3" id="KW-1185">Reference proteome</keyword>
<dbReference type="EMBL" id="BLXT01000290">
    <property type="protein sequence ID" value="GFN75661.1"/>
    <property type="molecule type" value="Genomic_DNA"/>
</dbReference>
<proteinExistence type="predicted"/>
<dbReference type="Pfam" id="PF21789">
    <property type="entry name" value="TNP-like_RNaseH_C"/>
    <property type="match status" value="1"/>
</dbReference>
<evidence type="ECO:0000313" key="3">
    <source>
        <dbReference type="Proteomes" id="UP000735302"/>
    </source>
</evidence>
<gene>
    <name evidence="2" type="ORF">PoB_000216700</name>
</gene>
<reference evidence="2 3" key="1">
    <citation type="journal article" date="2021" name="Elife">
        <title>Chloroplast acquisition without the gene transfer in kleptoplastic sea slugs, Plakobranchus ocellatus.</title>
        <authorList>
            <person name="Maeda T."/>
            <person name="Takahashi S."/>
            <person name="Yoshida T."/>
            <person name="Shimamura S."/>
            <person name="Takaki Y."/>
            <person name="Nagai Y."/>
            <person name="Toyoda A."/>
            <person name="Suzuki Y."/>
            <person name="Arimoto A."/>
            <person name="Ishii H."/>
            <person name="Satoh N."/>
            <person name="Nishiyama T."/>
            <person name="Hasebe M."/>
            <person name="Maruyama T."/>
            <person name="Minagawa J."/>
            <person name="Obokata J."/>
            <person name="Shigenobu S."/>
        </authorList>
    </citation>
    <scope>NUCLEOTIDE SEQUENCE [LARGE SCALE GENOMIC DNA]</scope>
</reference>
<sequence length="224" mass="25041">MAAIRTCYTSAACNRCPNIADWGNNGLICFGYHNAVSLYETEDLVEGLEEFGRFGTTKMASNSALVFMRHIVLKNFSKLRVNFTVLILRHCVAAGFATMVNFSSLPPEAMATAHSAERSDQLFNCFNSKALHSKQVMGHAISVNWEHLRFLNETPKWLNTVRANNLSGSLPCLERLYLLTDRLNQDCLENLLSVIKGKGGHRFNPSPQEFRAALRQTMVNAVLV</sequence>
<organism evidence="2 3">
    <name type="scientific">Plakobranchus ocellatus</name>
    <dbReference type="NCBI Taxonomy" id="259542"/>
    <lineage>
        <taxon>Eukaryota</taxon>
        <taxon>Metazoa</taxon>
        <taxon>Spiralia</taxon>
        <taxon>Lophotrochozoa</taxon>
        <taxon>Mollusca</taxon>
        <taxon>Gastropoda</taxon>
        <taxon>Heterobranchia</taxon>
        <taxon>Euthyneura</taxon>
        <taxon>Panpulmonata</taxon>
        <taxon>Sacoglossa</taxon>
        <taxon>Placobranchoidea</taxon>
        <taxon>Plakobranchidae</taxon>
        <taxon>Plakobranchus</taxon>
    </lineage>
</organism>
<accession>A0AAV3XYW0</accession>
<evidence type="ECO:0000313" key="2">
    <source>
        <dbReference type="EMBL" id="GFN75661.1"/>
    </source>
</evidence>
<protein>
    <submittedName>
        <fullName evidence="2">Transposable element p transposase</fullName>
    </submittedName>
</protein>
<comment type="caution">
    <text evidence="2">The sequence shown here is derived from an EMBL/GenBank/DDBJ whole genome shotgun (WGS) entry which is preliminary data.</text>
</comment>
<name>A0AAV3XYW0_9GAST</name>
<dbReference type="AlphaFoldDB" id="A0AAV3XYW0"/>
<dbReference type="InterPro" id="IPR048367">
    <property type="entry name" value="TNP-like_RNaseH_C"/>
</dbReference>
<evidence type="ECO:0000259" key="1">
    <source>
        <dbReference type="Pfam" id="PF21789"/>
    </source>
</evidence>
<dbReference type="Proteomes" id="UP000735302">
    <property type="component" value="Unassembled WGS sequence"/>
</dbReference>
<feature type="domain" description="Transposable element P transposase-like RNase H C-terminal" evidence="1">
    <location>
        <begin position="183"/>
        <end position="213"/>
    </location>
</feature>